<dbReference type="EMBL" id="JAXIOK010000005">
    <property type="protein sequence ID" value="KAK4770179.1"/>
    <property type="molecule type" value="Genomic_DNA"/>
</dbReference>
<dbReference type="InterPro" id="IPR051339">
    <property type="entry name" value="DnaJ_subfamily_B"/>
</dbReference>
<dbReference type="GO" id="GO:0006457">
    <property type="term" value="P:protein folding"/>
    <property type="evidence" value="ECO:0007669"/>
    <property type="project" value="InterPro"/>
</dbReference>
<accession>A0AAN7QK97</accession>
<proteinExistence type="predicted"/>
<dbReference type="SUPFAM" id="SSF49493">
    <property type="entry name" value="HSP40/DnaJ peptide-binding domain"/>
    <property type="match status" value="2"/>
</dbReference>
<keyword evidence="4" id="KW-1185">Reference proteome</keyword>
<dbReference type="PANTHER" id="PTHR24078:SF529">
    <property type="entry name" value="HEAT-SHOCK PROTEIN DNAJ"/>
    <property type="match status" value="1"/>
</dbReference>
<dbReference type="Gene3D" id="2.60.260.20">
    <property type="entry name" value="Urease metallochaperone UreE, N-terminal domain"/>
    <property type="match status" value="1"/>
</dbReference>
<evidence type="ECO:0000313" key="3">
    <source>
        <dbReference type="EMBL" id="KAK4770179.1"/>
    </source>
</evidence>
<protein>
    <recommendedName>
        <fullName evidence="2">J domain-containing protein</fullName>
    </recommendedName>
</protein>
<keyword evidence="1" id="KW-0143">Chaperone</keyword>
<dbReference type="SMART" id="SM00271">
    <property type="entry name" value="DnaJ"/>
    <property type="match status" value="1"/>
</dbReference>
<dbReference type="InterPro" id="IPR002939">
    <property type="entry name" value="DnaJ_C"/>
</dbReference>
<evidence type="ECO:0000256" key="1">
    <source>
        <dbReference type="ARBA" id="ARBA00023186"/>
    </source>
</evidence>
<dbReference type="PROSITE" id="PS50076">
    <property type="entry name" value="DNAJ_2"/>
    <property type="match status" value="1"/>
</dbReference>
<dbReference type="SUPFAM" id="SSF46565">
    <property type="entry name" value="Chaperone J-domain"/>
    <property type="match status" value="1"/>
</dbReference>
<comment type="caution">
    <text evidence="3">The sequence shown here is derived from an EMBL/GenBank/DDBJ whole genome shotgun (WGS) entry which is preliminary data.</text>
</comment>
<dbReference type="PRINTS" id="PR00625">
    <property type="entry name" value="JDOMAIN"/>
</dbReference>
<dbReference type="Proteomes" id="UP001345219">
    <property type="component" value="Chromosome 24"/>
</dbReference>
<dbReference type="FunFam" id="2.60.260.20:FF:000006">
    <property type="entry name" value="DnaJ subfamily B member 13"/>
    <property type="match status" value="1"/>
</dbReference>
<dbReference type="CDD" id="cd06257">
    <property type="entry name" value="DnaJ"/>
    <property type="match status" value="1"/>
</dbReference>
<dbReference type="Gene3D" id="1.10.287.110">
    <property type="entry name" value="DnaJ domain"/>
    <property type="match status" value="1"/>
</dbReference>
<organism evidence="3 4">
    <name type="scientific">Trapa incisa</name>
    <dbReference type="NCBI Taxonomy" id="236973"/>
    <lineage>
        <taxon>Eukaryota</taxon>
        <taxon>Viridiplantae</taxon>
        <taxon>Streptophyta</taxon>
        <taxon>Embryophyta</taxon>
        <taxon>Tracheophyta</taxon>
        <taxon>Spermatophyta</taxon>
        <taxon>Magnoliopsida</taxon>
        <taxon>eudicotyledons</taxon>
        <taxon>Gunneridae</taxon>
        <taxon>Pentapetalae</taxon>
        <taxon>rosids</taxon>
        <taxon>malvids</taxon>
        <taxon>Myrtales</taxon>
        <taxon>Lythraceae</taxon>
        <taxon>Trapa</taxon>
    </lineage>
</organism>
<dbReference type="InterPro" id="IPR036869">
    <property type="entry name" value="J_dom_sf"/>
</dbReference>
<evidence type="ECO:0000259" key="2">
    <source>
        <dbReference type="PROSITE" id="PS50076"/>
    </source>
</evidence>
<dbReference type="InterPro" id="IPR001623">
    <property type="entry name" value="DnaJ_domain"/>
</dbReference>
<dbReference type="InterPro" id="IPR008971">
    <property type="entry name" value="HSP40/DnaJ_pept-bd"/>
</dbReference>
<feature type="domain" description="J" evidence="2">
    <location>
        <begin position="4"/>
        <end position="75"/>
    </location>
</feature>
<sequence>MGVDYYKILGVDRNANNDDLRRVYRKLALRWHPDKNPDNQRNAEARKTTHEEEILEIQITPGLKKGKKFVFHGKGNVRPNVIPADLAFILDEKPHSVFNRDGNDLVVTKTVTLTEALAGCTVSLLTLDGRNLYVPINSVIHPNYVEVVPGEGMPLLNNLTKKGNLKIKFNIKYPSKLTTEQKFGIKKLLDLSLDATILCNLLVGASQSSSSSSSNLEINLHRSHVVAVL</sequence>
<gene>
    <name evidence="3" type="ORF">SAY87_030711</name>
</gene>
<dbReference type="GO" id="GO:0051082">
    <property type="term" value="F:unfolded protein binding"/>
    <property type="evidence" value="ECO:0007669"/>
    <property type="project" value="InterPro"/>
</dbReference>
<dbReference type="Pfam" id="PF01556">
    <property type="entry name" value="DnaJ_C"/>
    <property type="match status" value="1"/>
</dbReference>
<dbReference type="AlphaFoldDB" id="A0AAN7QK97"/>
<dbReference type="GO" id="GO:0051087">
    <property type="term" value="F:protein-folding chaperone binding"/>
    <property type="evidence" value="ECO:0007669"/>
    <property type="project" value="TreeGrafter"/>
</dbReference>
<evidence type="ECO:0000313" key="4">
    <source>
        <dbReference type="Proteomes" id="UP001345219"/>
    </source>
</evidence>
<dbReference type="Pfam" id="PF00226">
    <property type="entry name" value="DnaJ"/>
    <property type="match status" value="1"/>
</dbReference>
<dbReference type="GO" id="GO:0005829">
    <property type="term" value="C:cytosol"/>
    <property type="evidence" value="ECO:0007669"/>
    <property type="project" value="TreeGrafter"/>
</dbReference>
<dbReference type="CDD" id="cd10747">
    <property type="entry name" value="DnaJ_C"/>
    <property type="match status" value="1"/>
</dbReference>
<reference evidence="3 4" key="1">
    <citation type="journal article" date="2023" name="Hortic Res">
        <title>Pangenome of water caltrop reveals structural variations and asymmetric subgenome divergence after allopolyploidization.</title>
        <authorList>
            <person name="Zhang X."/>
            <person name="Chen Y."/>
            <person name="Wang L."/>
            <person name="Yuan Y."/>
            <person name="Fang M."/>
            <person name="Shi L."/>
            <person name="Lu R."/>
            <person name="Comes H.P."/>
            <person name="Ma Y."/>
            <person name="Chen Y."/>
            <person name="Huang G."/>
            <person name="Zhou Y."/>
            <person name="Zheng Z."/>
            <person name="Qiu Y."/>
        </authorList>
    </citation>
    <scope>NUCLEOTIDE SEQUENCE [LARGE SCALE GENOMIC DNA]</scope>
    <source>
        <tissue evidence="3">Roots</tissue>
    </source>
</reference>
<dbReference type="PANTHER" id="PTHR24078">
    <property type="entry name" value="DNAJ HOMOLOG SUBFAMILY C MEMBER"/>
    <property type="match status" value="1"/>
</dbReference>
<name>A0AAN7QK97_9MYRT</name>